<dbReference type="SUPFAM" id="SSF56655">
    <property type="entry name" value="Carbohydrate phosphatase"/>
    <property type="match status" value="1"/>
</dbReference>
<dbReference type="PRINTS" id="PR00377">
    <property type="entry name" value="IMPHPHTASES"/>
</dbReference>
<dbReference type="GO" id="GO:0007165">
    <property type="term" value="P:signal transduction"/>
    <property type="evidence" value="ECO:0007669"/>
    <property type="project" value="TreeGrafter"/>
</dbReference>
<keyword evidence="1" id="KW-0479">Metal-binding</keyword>
<dbReference type="EMBL" id="UOFM01000263">
    <property type="protein sequence ID" value="VAW78451.1"/>
    <property type="molecule type" value="Genomic_DNA"/>
</dbReference>
<dbReference type="PANTHER" id="PTHR20854">
    <property type="entry name" value="INOSITOL MONOPHOSPHATASE"/>
    <property type="match status" value="1"/>
</dbReference>
<dbReference type="InterPro" id="IPR000760">
    <property type="entry name" value="Inositol_monophosphatase-like"/>
</dbReference>
<dbReference type="EC" id="3.1.3.25" evidence="3"/>
<dbReference type="Pfam" id="PF00459">
    <property type="entry name" value="Inositol_P"/>
    <property type="match status" value="1"/>
</dbReference>
<dbReference type="Gene3D" id="3.40.190.80">
    <property type="match status" value="1"/>
</dbReference>
<keyword evidence="2" id="KW-0460">Magnesium</keyword>
<dbReference type="Gene3D" id="3.30.540.10">
    <property type="entry name" value="Fructose-1,6-Bisphosphatase, subunit A, domain 1"/>
    <property type="match status" value="1"/>
</dbReference>
<evidence type="ECO:0000256" key="1">
    <source>
        <dbReference type="ARBA" id="ARBA00022723"/>
    </source>
</evidence>
<dbReference type="PROSITE" id="PS00630">
    <property type="entry name" value="IMP_2"/>
    <property type="match status" value="1"/>
</dbReference>
<keyword evidence="3" id="KW-0378">Hydrolase</keyword>
<dbReference type="CDD" id="cd01637">
    <property type="entry name" value="IMPase_like"/>
    <property type="match status" value="1"/>
</dbReference>
<dbReference type="InterPro" id="IPR020550">
    <property type="entry name" value="Inositol_monophosphatase_CS"/>
</dbReference>
<proteinExistence type="predicted"/>
<protein>
    <submittedName>
        <fullName evidence="3">Inositol-1-monophosphatase</fullName>
        <ecNumber evidence="3">3.1.3.25</ecNumber>
    </submittedName>
</protein>
<organism evidence="3">
    <name type="scientific">hydrothermal vent metagenome</name>
    <dbReference type="NCBI Taxonomy" id="652676"/>
    <lineage>
        <taxon>unclassified sequences</taxon>
        <taxon>metagenomes</taxon>
        <taxon>ecological metagenomes</taxon>
    </lineage>
</organism>
<evidence type="ECO:0000313" key="3">
    <source>
        <dbReference type="EMBL" id="VAW78451.1"/>
    </source>
</evidence>
<evidence type="ECO:0000256" key="2">
    <source>
        <dbReference type="ARBA" id="ARBA00022842"/>
    </source>
</evidence>
<reference evidence="3" key="1">
    <citation type="submission" date="2018-06" db="EMBL/GenBank/DDBJ databases">
        <authorList>
            <person name="Zhirakovskaya E."/>
        </authorList>
    </citation>
    <scope>NUCLEOTIDE SEQUENCE</scope>
</reference>
<dbReference type="PANTHER" id="PTHR20854:SF4">
    <property type="entry name" value="INOSITOL-1-MONOPHOSPHATASE-RELATED"/>
    <property type="match status" value="1"/>
</dbReference>
<accession>A0A3B0YGB5</accession>
<dbReference type="GO" id="GO:0046854">
    <property type="term" value="P:phosphatidylinositol phosphate biosynthetic process"/>
    <property type="evidence" value="ECO:0007669"/>
    <property type="project" value="InterPro"/>
</dbReference>
<dbReference type="AlphaFoldDB" id="A0A3B0YGB5"/>
<dbReference type="GO" id="GO:0006020">
    <property type="term" value="P:inositol metabolic process"/>
    <property type="evidence" value="ECO:0007669"/>
    <property type="project" value="TreeGrafter"/>
</dbReference>
<name>A0A3B0YGB5_9ZZZZ</name>
<dbReference type="GO" id="GO:0008934">
    <property type="term" value="F:inositol monophosphate 1-phosphatase activity"/>
    <property type="evidence" value="ECO:0007669"/>
    <property type="project" value="TreeGrafter"/>
</dbReference>
<gene>
    <name evidence="3" type="ORF">MNBD_GAMMA14-189</name>
</gene>
<dbReference type="GO" id="GO:0046872">
    <property type="term" value="F:metal ion binding"/>
    <property type="evidence" value="ECO:0007669"/>
    <property type="project" value="UniProtKB-KW"/>
</dbReference>
<sequence length="268" mass="29289">MISRNLSRLSTLIREIADRELPPRFSCHSGSRKSDGSLVTEADVVMQDALAQALNAEWPAFDLLGEEMSEVEQQRALQHKDSGVWCIDPLDGTSNFAAGVPYYAVSVALIRQGQVEMGVVYDPSRKECFSAERGEGAWMNGEALQPLHLPSPLSEGMALIDLKRLEPDLASRLAASPPYKSQRSFGAVALDWCWLAAGRCHVYLHGRQKLWDYAAGSLILEEAGGSALTLEGEPVFCASLAPRSAAAALDPDIFKQWVDWLNITSCPN</sequence>